<sequence>MAVLTSSGTYCRDAAFATRVAAAAVARERPHPAHGPSPIASFPMGLPHDPTTGLLQDPAAFRALGRAIDSCDARDFVDVPLGGAVHTPPPRGGAGVGVGGRGLDDKHPRGPDAQALTMPPAARQHSAELVAKMVVLYAAALPRGVPFAHWAAAAPPIAAAVR</sequence>
<dbReference type="Proteomes" id="UP000798662">
    <property type="component" value="Chromosome 1"/>
</dbReference>
<gene>
    <name evidence="1" type="ORF">I4F81_002487</name>
</gene>
<comment type="caution">
    <text evidence="1">The sequence shown here is derived from an EMBL/GenBank/DDBJ whole genome shotgun (WGS) entry which is preliminary data.</text>
</comment>
<reference evidence="1" key="1">
    <citation type="submission" date="2019-11" db="EMBL/GenBank/DDBJ databases">
        <title>Nori genome reveals adaptations in red seaweeds to the harsh intertidal environment.</title>
        <authorList>
            <person name="Wang D."/>
            <person name="Mao Y."/>
        </authorList>
    </citation>
    <scope>NUCLEOTIDE SEQUENCE</scope>
    <source>
        <tissue evidence="1">Gametophyte</tissue>
    </source>
</reference>
<organism evidence="1 2">
    <name type="scientific">Pyropia yezoensis</name>
    <name type="common">Susabi-nori</name>
    <name type="synonym">Porphyra yezoensis</name>
    <dbReference type="NCBI Taxonomy" id="2788"/>
    <lineage>
        <taxon>Eukaryota</taxon>
        <taxon>Rhodophyta</taxon>
        <taxon>Bangiophyceae</taxon>
        <taxon>Bangiales</taxon>
        <taxon>Bangiaceae</taxon>
        <taxon>Pyropia</taxon>
    </lineage>
</organism>
<evidence type="ECO:0000313" key="1">
    <source>
        <dbReference type="EMBL" id="KAK1859895.1"/>
    </source>
</evidence>
<evidence type="ECO:0000313" key="2">
    <source>
        <dbReference type="Proteomes" id="UP000798662"/>
    </source>
</evidence>
<name>A0ACC3BQ80_PYRYE</name>
<proteinExistence type="predicted"/>
<keyword evidence="2" id="KW-1185">Reference proteome</keyword>
<protein>
    <submittedName>
        <fullName evidence="1">Uncharacterized protein</fullName>
    </submittedName>
</protein>
<dbReference type="EMBL" id="CM020618">
    <property type="protein sequence ID" value="KAK1859895.1"/>
    <property type="molecule type" value="Genomic_DNA"/>
</dbReference>
<accession>A0ACC3BQ80</accession>